<comment type="caution">
    <text evidence="1">The sequence shown here is derived from an EMBL/GenBank/DDBJ whole genome shotgun (WGS) entry which is preliminary data.</text>
</comment>
<dbReference type="InterPro" id="IPR041408">
    <property type="entry name" value="Hcp_Tssd"/>
</dbReference>
<evidence type="ECO:0000313" key="2">
    <source>
        <dbReference type="Proteomes" id="UP001500936"/>
    </source>
</evidence>
<accession>A0ABP8JSG8</accession>
<dbReference type="EMBL" id="BAABHB010000001">
    <property type="protein sequence ID" value="GAA4395381.1"/>
    <property type="molecule type" value="Genomic_DNA"/>
</dbReference>
<dbReference type="Pfam" id="PF17642">
    <property type="entry name" value="TssD"/>
    <property type="match status" value="1"/>
</dbReference>
<keyword evidence="2" id="KW-1185">Reference proteome</keyword>
<evidence type="ECO:0000313" key="1">
    <source>
        <dbReference type="EMBL" id="GAA4395381.1"/>
    </source>
</evidence>
<name>A0ABP8JSG8_9BACT</name>
<proteinExistence type="predicted"/>
<dbReference type="Proteomes" id="UP001500936">
    <property type="component" value="Unassembled WGS sequence"/>
</dbReference>
<reference evidence="2" key="1">
    <citation type="journal article" date="2019" name="Int. J. Syst. Evol. Microbiol.">
        <title>The Global Catalogue of Microorganisms (GCM) 10K type strain sequencing project: providing services to taxonomists for standard genome sequencing and annotation.</title>
        <authorList>
            <consortium name="The Broad Institute Genomics Platform"/>
            <consortium name="The Broad Institute Genome Sequencing Center for Infectious Disease"/>
            <person name="Wu L."/>
            <person name="Ma J."/>
        </authorList>
    </citation>
    <scope>NUCLEOTIDE SEQUENCE [LARGE SCALE GENOMIC DNA]</scope>
    <source>
        <strain evidence="2">JCM 17925</strain>
    </source>
</reference>
<dbReference type="RefSeq" id="WP_345263067.1">
    <property type="nucleotide sequence ID" value="NZ_BAABHB010000001.1"/>
</dbReference>
<organism evidence="1 2">
    <name type="scientific">Nibrella viscosa</name>
    <dbReference type="NCBI Taxonomy" id="1084524"/>
    <lineage>
        <taxon>Bacteria</taxon>
        <taxon>Pseudomonadati</taxon>
        <taxon>Bacteroidota</taxon>
        <taxon>Cytophagia</taxon>
        <taxon>Cytophagales</taxon>
        <taxon>Spirosomataceae</taxon>
        <taxon>Nibrella</taxon>
    </lineage>
</organism>
<gene>
    <name evidence="1" type="ORF">GCM10023187_02170</name>
</gene>
<protein>
    <submittedName>
        <fullName evidence="1">Uncharacterized protein</fullName>
    </submittedName>
</protein>
<sequence length="132" mass="15036">MASFQAMLQFSTGDSGEGIMLNRVNFFAVRDRDSKGRPVAKAAWTMMVSLYAIRDKMFTEWMLDPFKKKDLTIAFLAGDQNEKEKEWQFKDVYCIGFEENFVEDLGIFETIVILSGESVSNGNATLSYNWAS</sequence>